<feature type="compositionally biased region" description="Basic and acidic residues" evidence="1">
    <location>
        <begin position="17"/>
        <end position="30"/>
    </location>
</feature>
<keyword evidence="2" id="KW-0812">Transmembrane</keyword>
<dbReference type="HOGENOM" id="CLU_1785601_0_0_0"/>
<dbReference type="OrthoDB" id="9972278at2"/>
<name>L0D855_SINAD</name>
<organism evidence="3 4">
    <name type="scientific">Singulisphaera acidiphila (strain ATCC BAA-1392 / DSM 18658 / VKM B-2454 / MOB10)</name>
    <dbReference type="NCBI Taxonomy" id="886293"/>
    <lineage>
        <taxon>Bacteria</taxon>
        <taxon>Pseudomonadati</taxon>
        <taxon>Planctomycetota</taxon>
        <taxon>Planctomycetia</taxon>
        <taxon>Isosphaerales</taxon>
        <taxon>Isosphaeraceae</taxon>
        <taxon>Singulisphaera</taxon>
    </lineage>
</organism>
<dbReference type="KEGG" id="saci:Sinac_0995"/>
<evidence type="ECO:0000313" key="3">
    <source>
        <dbReference type="EMBL" id="AGA25397.1"/>
    </source>
</evidence>
<keyword evidence="2" id="KW-1133">Transmembrane helix</keyword>
<keyword evidence="2" id="KW-0472">Membrane</keyword>
<dbReference type="STRING" id="886293.Sinac_0995"/>
<evidence type="ECO:0000313" key="4">
    <source>
        <dbReference type="Proteomes" id="UP000010798"/>
    </source>
</evidence>
<feature type="transmembrane region" description="Helical" evidence="2">
    <location>
        <begin position="79"/>
        <end position="98"/>
    </location>
</feature>
<sequence length="145" mass="15562">MPKGNSERHNGGTGRGGPERSGDDRGVRDRVQAVGQQIHEGAAQVGQRLSEGYGSASEAATRRLRRAEGMVARNPAPSVLIGFGIGFGLGLVLTTLLARPEETWAERHLPDRLRHAPDSLSNLAGSLRNLPESISRHIPRAMRSS</sequence>
<dbReference type="RefSeq" id="WP_015244574.1">
    <property type="nucleotide sequence ID" value="NC_019892.1"/>
</dbReference>
<proteinExistence type="predicted"/>
<gene>
    <name evidence="3" type="ordered locus">Sinac_0995</name>
</gene>
<dbReference type="AlphaFoldDB" id="L0D855"/>
<evidence type="ECO:0000256" key="2">
    <source>
        <dbReference type="SAM" id="Phobius"/>
    </source>
</evidence>
<keyword evidence="4" id="KW-1185">Reference proteome</keyword>
<dbReference type="EMBL" id="CP003364">
    <property type="protein sequence ID" value="AGA25397.1"/>
    <property type="molecule type" value="Genomic_DNA"/>
</dbReference>
<feature type="region of interest" description="Disordered" evidence="1">
    <location>
        <begin position="1"/>
        <end position="30"/>
    </location>
</feature>
<protein>
    <submittedName>
        <fullName evidence="3">Uncharacterized protein</fullName>
    </submittedName>
</protein>
<feature type="compositionally biased region" description="Basic and acidic residues" evidence="1">
    <location>
        <begin position="1"/>
        <end position="10"/>
    </location>
</feature>
<reference evidence="3 4" key="1">
    <citation type="submission" date="2012-02" db="EMBL/GenBank/DDBJ databases">
        <title>Complete sequence of chromosome of Singulisphaera acidiphila DSM 18658.</title>
        <authorList>
            <consortium name="US DOE Joint Genome Institute (JGI-PGF)"/>
            <person name="Lucas S."/>
            <person name="Copeland A."/>
            <person name="Lapidus A."/>
            <person name="Glavina del Rio T."/>
            <person name="Dalin E."/>
            <person name="Tice H."/>
            <person name="Bruce D."/>
            <person name="Goodwin L."/>
            <person name="Pitluck S."/>
            <person name="Peters L."/>
            <person name="Ovchinnikova G."/>
            <person name="Chertkov O."/>
            <person name="Kyrpides N."/>
            <person name="Mavromatis K."/>
            <person name="Ivanova N."/>
            <person name="Brettin T."/>
            <person name="Detter J.C."/>
            <person name="Han C."/>
            <person name="Larimer F."/>
            <person name="Land M."/>
            <person name="Hauser L."/>
            <person name="Markowitz V."/>
            <person name="Cheng J.-F."/>
            <person name="Hugenholtz P."/>
            <person name="Woyke T."/>
            <person name="Wu D."/>
            <person name="Tindall B."/>
            <person name="Pomrenke H."/>
            <person name="Brambilla E."/>
            <person name="Klenk H.-P."/>
            <person name="Eisen J.A."/>
        </authorList>
    </citation>
    <scope>NUCLEOTIDE SEQUENCE [LARGE SCALE GENOMIC DNA]</scope>
    <source>
        <strain evidence="4">ATCC BAA-1392 / DSM 18658 / VKM B-2454 / MOB10</strain>
    </source>
</reference>
<accession>L0D855</accession>
<evidence type="ECO:0000256" key="1">
    <source>
        <dbReference type="SAM" id="MobiDB-lite"/>
    </source>
</evidence>
<dbReference type="Proteomes" id="UP000010798">
    <property type="component" value="Chromosome"/>
</dbReference>